<dbReference type="GO" id="GO:0016192">
    <property type="term" value="P:vesicle-mediated transport"/>
    <property type="evidence" value="ECO:0007669"/>
    <property type="project" value="InterPro"/>
</dbReference>
<dbReference type="PROSITE" id="PS50180">
    <property type="entry name" value="GAE"/>
    <property type="match status" value="1"/>
</dbReference>
<dbReference type="AlphaFoldDB" id="A0AAW1RZ56"/>
<dbReference type="InterPro" id="IPR002553">
    <property type="entry name" value="Clathrin/coatomer_adapt-like_N"/>
</dbReference>
<evidence type="ECO:0000256" key="8">
    <source>
        <dbReference type="ARBA" id="ARBA00023329"/>
    </source>
</evidence>
<dbReference type="InterPro" id="IPR013041">
    <property type="entry name" value="Clathrin_app_Ig-like_sf"/>
</dbReference>
<evidence type="ECO:0000256" key="4">
    <source>
        <dbReference type="ARBA" id="ARBA00022448"/>
    </source>
</evidence>
<dbReference type="Gene3D" id="2.60.40.1230">
    <property type="match status" value="1"/>
</dbReference>
<dbReference type="SUPFAM" id="SSF48371">
    <property type="entry name" value="ARM repeat"/>
    <property type="match status" value="1"/>
</dbReference>
<dbReference type="SUPFAM" id="SSF49348">
    <property type="entry name" value="Clathrin adaptor appendage domain"/>
    <property type="match status" value="1"/>
</dbReference>
<name>A0AAW1RZ56_9CHLO</name>
<protein>
    <recommendedName>
        <fullName evidence="9">AP-1 complex subunit gamma</fullName>
    </recommendedName>
</protein>
<dbReference type="EMBL" id="JALJOS010000005">
    <property type="protein sequence ID" value="KAK9838716.1"/>
    <property type="molecule type" value="Genomic_DNA"/>
</dbReference>
<feature type="domain" description="GAE" evidence="10">
    <location>
        <begin position="726"/>
        <end position="843"/>
    </location>
</feature>
<evidence type="ECO:0000313" key="11">
    <source>
        <dbReference type="EMBL" id="KAK9838716.1"/>
    </source>
</evidence>
<dbReference type="InterPro" id="IPR016024">
    <property type="entry name" value="ARM-type_fold"/>
</dbReference>
<dbReference type="GO" id="GO:0030121">
    <property type="term" value="C:AP-1 adaptor complex"/>
    <property type="evidence" value="ECO:0007669"/>
    <property type="project" value="InterPro"/>
</dbReference>
<keyword evidence="8 9" id="KW-0968">Cytoplasmic vesicle</keyword>
<evidence type="ECO:0000256" key="1">
    <source>
        <dbReference type="ARBA" id="ARBA00004156"/>
    </source>
</evidence>
<dbReference type="PANTHER" id="PTHR22780">
    <property type="entry name" value="ADAPTIN, ALPHA/GAMMA/EPSILON"/>
    <property type="match status" value="1"/>
</dbReference>
<evidence type="ECO:0000256" key="2">
    <source>
        <dbReference type="ARBA" id="ARBA00004555"/>
    </source>
</evidence>
<dbReference type="PIRSF" id="PIRSF037094">
    <property type="entry name" value="AP1_complex_gamma"/>
    <property type="match status" value="1"/>
</dbReference>
<comment type="caution">
    <text evidence="11">The sequence shown here is derived from an EMBL/GenBank/DDBJ whole genome shotgun (WGS) entry which is preliminary data.</text>
</comment>
<evidence type="ECO:0000256" key="9">
    <source>
        <dbReference type="PIRNR" id="PIRNR037094"/>
    </source>
</evidence>
<dbReference type="SMART" id="SM00809">
    <property type="entry name" value="Alpha_adaptinC2"/>
    <property type="match status" value="1"/>
</dbReference>
<comment type="subcellular location">
    <subcellularLocation>
        <location evidence="1">Cytoplasmic vesicle membrane</location>
    </subcellularLocation>
    <subcellularLocation>
        <location evidence="2">Golgi apparatus</location>
    </subcellularLocation>
</comment>
<evidence type="ECO:0000313" key="12">
    <source>
        <dbReference type="Proteomes" id="UP001438707"/>
    </source>
</evidence>
<dbReference type="GO" id="GO:0006886">
    <property type="term" value="P:intracellular protein transport"/>
    <property type="evidence" value="ECO:0007669"/>
    <property type="project" value="UniProtKB-UniRule"/>
</dbReference>
<reference evidence="11 12" key="1">
    <citation type="journal article" date="2024" name="Nat. Commun.">
        <title>Phylogenomics reveals the evolutionary origins of lichenization in chlorophyte algae.</title>
        <authorList>
            <person name="Puginier C."/>
            <person name="Libourel C."/>
            <person name="Otte J."/>
            <person name="Skaloud P."/>
            <person name="Haon M."/>
            <person name="Grisel S."/>
            <person name="Petersen M."/>
            <person name="Berrin J.G."/>
            <person name="Delaux P.M."/>
            <person name="Dal Grande F."/>
            <person name="Keller J."/>
        </authorList>
    </citation>
    <scope>NUCLEOTIDE SEQUENCE [LARGE SCALE GENOMIC DNA]</scope>
    <source>
        <strain evidence="11 12">SAG 2145</strain>
    </source>
</reference>
<keyword evidence="12" id="KW-1185">Reference proteome</keyword>
<evidence type="ECO:0000256" key="7">
    <source>
        <dbReference type="ARBA" id="ARBA00023136"/>
    </source>
</evidence>
<dbReference type="InterPro" id="IPR050840">
    <property type="entry name" value="Adaptor_Complx_Large_Subunit"/>
</dbReference>
<evidence type="ECO:0000256" key="5">
    <source>
        <dbReference type="ARBA" id="ARBA00022927"/>
    </source>
</evidence>
<dbReference type="Pfam" id="PF01602">
    <property type="entry name" value="Adaptin_N"/>
    <property type="match status" value="1"/>
</dbReference>
<dbReference type="Pfam" id="PF02883">
    <property type="entry name" value="Alpha_adaptinC2"/>
    <property type="match status" value="1"/>
</dbReference>
<sequence>MTSRLRELIKGVRQCKTAAEERNVIAKESAALRNAFRDQDSSYRHRNVAKLMYIHMLGYPTHFGQMETLKLIAANGFAEKRIGYLGLMILLDERQEVLMLVTNSLKNDLGSRNQSIVGLALTALGNICSAEMARDLAPEVEKLLSSSNSYIRKKAALCATRIVRKVPEVMEEFVERAPQLMQDRHHGVLLGGATLLLEICDVDPAQLETLRPQVPLLCKILRSLMLSGFAPEHDVGGITDPFLQVKVLRLLRLLGKGSAEASDTMSDVLAQVATGTETARNAGNAILYECVQTIMGVESIGGLRVLAVNILGRFLGNRDNNIRYVALNTLAKVVGVDTQAVQRHRNTIVECVKDADVSIRRRALELVYALVNQGNIRTLTKELLDYLRISDSEFKPDLTNKICMLVQRFAPDKRWHLDSLMQVIVQAGAYVKEEVCRALVVLVSNASELHAYAARLAMQFLKQHRETASHSLLITSTWFLGEYGELLLPGAAGPAEVGSGDDRPRSASSTDLVTLLEGVLERTQEAAAREYTLTALMKLSARLPDQLPRIQAVLEKQKGSVQLEVQTRSCEYGRIFKYDAIRPQLLEHMPALDEATYSRNLGSALPTDTAAAAPQVTAEGDLISTSEPTANGPTSAPVSQTSDAVADLLSMDLGGGSGAGLGASGPGASTAAADLLDLLGGADLSAPPAPTSSGMDALDLLGEAPAPAQTGGLEDLLGGASTPAEFQHPPLTAFEKDGLQVVFTFKPQLSQPGLTDITATYTNAGSEPVSDFSLQAAVPKFMQLRLDPASGSSLQPNSGNSLTQLLHVTNSQQGTKALAMRLRISFKRAGEQKLEQCEVRGFPNGL</sequence>
<dbReference type="Proteomes" id="UP001438707">
    <property type="component" value="Unassembled WGS sequence"/>
</dbReference>
<dbReference type="InterPro" id="IPR011989">
    <property type="entry name" value="ARM-like"/>
</dbReference>
<comment type="similarity">
    <text evidence="3 9">Belongs to the adaptor complexes large subunit family.</text>
</comment>
<dbReference type="FunFam" id="1.25.10.10:FF:000030">
    <property type="entry name" value="AP-1 complex subunit gamma"/>
    <property type="match status" value="1"/>
</dbReference>
<dbReference type="Gene3D" id="1.25.10.10">
    <property type="entry name" value="Leucine-rich Repeat Variant"/>
    <property type="match status" value="1"/>
</dbReference>
<keyword evidence="7 9" id="KW-0472">Membrane</keyword>
<gene>
    <name evidence="11" type="ORF">WJX74_001945</name>
</gene>
<proteinExistence type="inferred from homology"/>
<dbReference type="InterPro" id="IPR008152">
    <property type="entry name" value="Clathrin_a/b/g-adaptin_app_Ig"/>
</dbReference>
<accession>A0AAW1RZ56</accession>
<keyword evidence="4 9" id="KW-0813">Transport</keyword>
<organism evidence="11 12">
    <name type="scientific">Apatococcus lobatus</name>
    <dbReference type="NCBI Taxonomy" id="904363"/>
    <lineage>
        <taxon>Eukaryota</taxon>
        <taxon>Viridiplantae</taxon>
        <taxon>Chlorophyta</taxon>
        <taxon>core chlorophytes</taxon>
        <taxon>Trebouxiophyceae</taxon>
        <taxon>Chlorellales</taxon>
        <taxon>Chlorellaceae</taxon>
        <taxon>Apatococcus</taxon>
    </lineage>
</organism>
<keyword evidence="5 9" id="KW-0653">Protein transport</keyword>
<evidence type="ECO:0000256" key="3">
    <source>
        <dbReference type="ARBA" id="ARBA00006613"/>
    </source>
</evidence>
<evidence type="ECO:0000256" key="6">
    <source>
        <dbReference type="ARBA" id="ARBA00023034"/>
    </source>
</evidence>
<dbReference type="InterPro" id="IPR008153">
    <property type="entry name" value="GAE_dom"/>
</dbReference>
<keyword evidence="6 9" id="KW-0333">Golgi apparatus</keyword>
<dbReference type="InterPro" id="IPR017107">
    <property type="entry name" value="AP1_complex_gsu"/>
</dbReference>
<evidence type="ECO:0000259" key="10">
    <source>
        <dbReference type="PROSITE" id="PS50180"/>
    </source>
</evidence>